<evidence type="ECO:0000313" key="2">
    <source>
        <dbReference type="Proteomes" id="UP000249304"/>
    </source>
</evidence>
<accession>A0A2W2EHX5</accession>
<comment type="caution">
    <text evidence="1">The sequence shown here is derived from an EMBL/GenBank/DDBJ whole genome shotgun (WGS) entry which is preliminary data.</text>
</comment>
<organism evidence="1 2">
    <name type="scientific">Nonomuraea aridisoli</name>
    <dbReference type="NCBI Taxonomy" id="2070368"/>
    <lineage>
        <taxon>Bacteria</taxon>
        <taxon>Bacillati</taxon>
        <taxon>Actinomycetota</taxon>
        <taxon>Actinomycetes</taxon>
        <taxon>Streptosporangiales</taxon>
        <taxon>Streptosporangiaceae</taxon>
        <taxon>Nonomuraea</taxon>
    </lineage>
</organism>
<keyword evidence="2" id="KW-1185">Reference proteome</keyword>
<dbReference type="AlphaFoldDB" id="A0A2W2EHX5"/>
<evidence type="ECO:0000313" key="1">
    <source>
        <dbReference type="EMBL" id="PZG08927.1"/>
    </source>
</evidence>
<reference evidence="1 2" key="1">
    <citation type="submission" date="2018-01" db="EMBL/GenBank/DDBJ databases">
        <title>Draft genome sequence of Nonomuraea sp. KC333.</title>
        <authorList>
            <person name="Sahin N."/>
            <person name="Saygin H."/>
            <person name="Ay H."/>
        </authorList>
    </citation>
    <scope>NUCLEOTIDE SEQUENCE [LARGE SCALE GENOMIC DNA]</scope>
    <source>
        <strain evidence="1 2">KC333</strain>
    </source>
</reference>
<name>A0A2W2EHX5_9ACTN</name>
<gene>
    <name evidence="1" type="ORF">C1J01_38445</name>
</gene>
<dbReference type="OrthoDB" id="9885339at2"/>
<protein>
    <submittedName>
        <fullName evidence="1">Uncharacterized protein</fullName>
    </submittedName>
</protein>
<sequence length="83" mass="8817">MIGSYRPARTIQPGWHVHLAADTSPGGGRWMPVLARLDTITDTGQERVWFLGNGWAAVIDADVLVLNRTPDEAAAVGALPPAA</sequence>
<dbReference type="Proteomes" id="UP000249304">
    <property type="component" value="Unassembled WGS sequence"/>
</dbReference>
<dbReference type="EMBL" id="POUD01000257">
    <property type="protein sequence ID" value="PZG08927.1"/>
    <property type="molecule type" value="Genomic_DNA"/>
</dbReference>
<proteinExistence type="predicted"/>
<dbReference type="RefSeq" id="WP_111183892.1">
    <property type="nucleotide sequence ID" value="NZ_POUD01000257.1"/>
</dbReference>